<dbReference type="InterPro" id="IPR034146">
    <property type="entry name" value="snRNP35_RRM"/>
</dbReference>
<dbReference type="OrthoDB" id="5560686at2759"/>
<dbReference type="PROSITE" id="PS51571">
    <property type="entry name" value="SAM_MT43_PR_SET"/>
    <property type="match status" value="1"/>
</dbReference>
<dbReference type="InterPro" id="IPR012677">
    <property type="entry name" value="Nucleotide-bd_a/b_plait_sf"/>
</dbReference>
<feature type="region of interest" description="Disordered" evidence="17">
    <location>
        <begin position="439"/>
        <end position="563"/>
    </location>
</feature>
<dbReference type="GO" id="GO:0005700">
    <property type="term" value="C:polytene chromosome"/>
    <property type="evidence" value="ECO:0007669"/>
    <property type="project" value="TreeGrafter"/>
</dbReference>
<evidence type="ECO:0000256" key="10">
    <source>
        <dbReference type="ARBA" id="ARBA00023015"/>
    </source>
</evidence>
<dbReference type="InterPro" id="IPR001214">
    <property type="entry name" value="SET_dom"/>
</dbReference>
<evidence type="ECO:0000259" key="18">
    <source>
        <dbReference type="PROSITE" id="PS50102"/>
    </source>
</evidence>
<evidence type="ECO:0000256" key="9">
    <source>
        <dbReference type="ARBA" id="ARBA00022853"/>
    </source>
</evidence>
<keyword evidence="8" id="KW-0949">S-adenosyl-L-methionine</keyword>
<keyword evidence="6" id="KW-0489">Methyltransferase</keyword>
<comment type="caution">
    <text evidence="20">The sequence shown here is derived from an EMBL/GenBank/DDBJ whole genome shotgun (WGS) entry which is preliminary data.</text>
</comment>
<keyword evidence="12" id="KW-0539">Nucleus</keyword>
<evidence type="ECO:0000256" key="8">
    <source>
        <dbReference type="ARBA" id="ARBA00022691"/>
    </source>
</evidence>
<sequence>MNGEVLCNGRTTLHSFLSHQPSKAQQHHEEISVQVIQEEKSSRIFCTQTETPNNSKRRSTVTGELILPTMAVNEDLQTLKHKAEEKSRPRQRVQAHFLTPAEVTPEIKNTRAPCLKKAGCRKVKVGKSAGRVAESKNSNNRKVTDYYPIRRSSRKSKTELKCEQKKHLDELITNGIEDGMMVKYIEGKGRGVFATQSFQKGQYVVEYHGDLLLQTDAKKREAVYAQDPDTGCYMYYFQYLSKTYCVDATKETERLGRLINHSKNGNCQTKLHDINGIPHLILVASRDIEEGEELLSCEKMNEWSPLAKVYDPLKAGSIDSTDVEPHDRAIWRAMNAHYQPNKGVTGDPQLTLFVARLNKKTTEEDLRMVFSKFGDIRQVRLVRDAVTGFSKGYAFIEYKEERSLMRAWRDGNKMVVDQHELFVDFEQERTLQGWIPRRLGGGLGGKKESGQLRFGGRDRPFRRPINLPAVMPRPGDRWRDGDGGREERARDERRDMSPGRDREHRKQRNWRDDWERGNERGGRDHHKDRRDSRRHRDRSNDRESNRGKDERRYRDSYKDSDKR</sequence>
<dbReference type="InterPro" id="IPR051760">
    <property type="entry name" value="KMT5A"/>
</dbReference>
<evidence type="ECO:0000256" key="12">
    <source>
        <dbReference type="ARBA" id="ARBA00023242"/>
    </source>
</evidence>
<dbReference type="InterPro" id="IPR035979">
    <property type="entry name" value="RBD_domain_sf"/>
</dbReference>
<dbReference type="InterPro" id="IPR000504">
    <property type="entry name" value="RRM_dom"/>
</dbReference>
<dbReference type="Proteomes" id="UP000824219">
    <property type="component" value="Linkage Group LG16"/>
</dbReference>
<evidence type="ECO:0000256" key="5">
    <source>
        <dbReference type="ARBA" id="ARBA00022454"/>
    </source>
</evidence>
<dbReference type="EMBL" id="JAHKSW010000016">
    <property type="protein sequence ID" value="KAG7322529.1"/>
    <property type="molecule type" value="Genomic_DNA"/>
</dbReference>
<proteinExistence type="predicted"/>
<dbReference type="GO" id="GO:0005634">
    <property type="term" value="C:nucleus"/>
    <property type="evidence" value="ECO:0007669"/>
    <property type="project" value="UniProtKB-SubCell"/>
</dbReference>
<dbReference type="FunFam" id="3.30.70.330:FF:000132">
    <property type="entry name" value="Small nuclear ribonucleoprotein U11/U12 subunit 35"/>
    <property type="match status" value="1"/>
</dbReference>
<dbReference type="EC" id="2.1.1.361" evidence="3"/>
<dbReference type="CDD" id="cd12237">
    <property type="entry name" value="RRM_snRNP35"/>
    <property type="match status" value="1"/>
</dbReference>
<dbReference type="PANTHER" id="PTHR46167">
    <property type="entry name" value="N-LYSINE METHYLTRANSFERASE KMT5A"/>
    <property type="match status" value="1"/>
</dbReference>
<accession>A0A9D3NIR9</accession>
<feature type="compositionally biased region" description="Basic residues" evidence="17">
    <location>
        <begin position="523"/>
        <end position="537"/>
    </location>
</feature>
<gene>
    <name evidence="20" type="ORF">KOW79_013875</name>
</gene>
<dbReference type="Pfam" id="PF00856">
    <property type="entry name" value="SET"/>
    <property type="match status" value="1"/>
</dbReference>
<comment type="catalytic activity">
    <reaction evidence="14">
        <text>L-lysyl(20)-[histone H4] + S-adenosyl-L-methionine = N(6)-methyl-L-lysyl(20)-[histone H4] + S-adenosyl-L-homocysteine + H(+)</text>
        <dbReference type="Rhea" id="RHEA:60344"/>
        <dbReference type="Rhea" id="RHEA-COMP:15554"/>
        <dbReference type="Rhea" id="RHEA-COMP:15555"/>
        <dbReference type="ChEBI" id="CHEBI:15378"/>
        <dbReference type="ChEBI" id="CHEBI:29969"/>
        <dbReference type="ChEBI" id="CHEBI:57856"/>
        <dbReference type="ChEBI" id="CHEBI:59789"/>
        <dbReference type="ChEBI" id="CHEBI:61929"/>
        <dbReference type="EC" id="2.1.1.361"/>
    </reaction>
</comment>
<dbReference type="Gene3D" id="2.170.270.10">
    <property type="entry name" value="SET domain"/>
    <property type="match status" value="1"/>
</dbReference>
<keyword evidence="5" id="KW-0158">Chromosome</keyword>
<dbReference type="AlphaFoldDB" id="A0A9D3NIR9"/>
<dbReference type="GO" id="GO:0006357">
    <property type="term" value="P:regulation of transcription by RNA polymerase II"/>
    <property type="evidence" value="ECO:0007669"/>
    <property type="project" value="TreeGrafter"/>
</dbReference>
<dbReference type="InterPro" id="IPR047266">
    <property type="entry name" value="KMT5A-like_SET"/>
</dbReference>
<feature type="compositionally biased region" description="Basic and acidic residues" evidence="17">
    <location>
        <begin position="474"/>
        <end position="522"/>
    </location>
</feature>
<evidence type="ECO:0000313" key="21">
    <source>
        <dbReference type="Proteomes" id="UP000824219"/>
    </source>
</evidence>
<organism evidence="20 21">
    <name type="scientific">Hemibagrus wyckioides</name>
    <dbReference type="NCBI Taxonomy" id="337641"/>
    <lineage>
        <taxon>Eukaryota</taxon>
        <taxon>Metazoa</taxon>
        <taxon>Chordata</taxon>
        <taxon>Craniata</taxon>
        <taxon>Vertebrata</taxon>
        <taxon>Euteleostomi</taxon>
        <taxon>Actinopterygii</taxon>
        <taxon>Neopterygii</taxon>
        <taxon>Teleostei</taxon>
        <taxon>Ostariophysi</taxon>
        <taxon>Siluriformes</taxon>
        <taxon>Bagridae</taxon>
        <taxon>Hemibagrus</taxon>
    </lineage>
</organism>
<dbReference type="GO" id="GO:1990904">
    <property type="term" value="C:ribonucleoprotein complex"/>
    <property type="evidence" value="ECO:0007669"/>
    <property type="project" value="UniProtKB-ARBA"/>
</dbReference>
<keyword evidence="9" id="KW-0156">Chromatin regulator</keyword>
<reference evidence="20 21" key="1">
    <citation type="submission" date="2021-06" db="EMBL/GenBank/DDBJ databases">
        <title>Chromosome-level genome assembly of the red-tail catfish (Hemibagrus wyckioides).</title>
        <authorList>
            <person name="Shao F."/>
        </authorList>
    </citation>
    <scope>NUCLEOTIDE SEQUENCE [LARGE SCALE GENOMIC DNA]</scope>
    <source>
        <strain evidence="20">EC202008001</strain>
        <tissue evidence="20">Blood</tissue>
    </source>
</reference>
<evidence type="ECO:0000256" key="4">
    <source>
        <dbReference type="ARBA" id="ARBA00021080"/>
    </source>
</evidence>
<keyword evidence="11" id="KW-0804">Transcription</keyword>
<evidence type="ECO:0000256" key="16">
    <source>
        <dbReference type="PROSITE-ProRule" id="PRU00176"/>
    </source>
</evidence>
<evidence type="ECO:0000259" key="19">
    <source>
        <dbReference type="PROSITE" id="PS50280"/>
    </source>
</evidence>
<feature type="domain" description="SET" evidence="19">
    <location>
        <begin position="178"/>
        <end position="299"/>
    </location>
</feature>
<evidence type="ECO:0000256" key="1">
    <source>
        <dbReference type="ARBA" id="ARBA00004123"/>
    </source>
</evidence>
<feature type="domain" description="RRM" evidence="18">
    <location>
        <begin position="350"/>
        <end position="428"/>
    </location>
</feature>
<dbReference type="PANTHER" id="PTHR46167:SF1">
    <property type="entry name" value="N-LYSINE METHYLTRANSFERASE KMT5A"/>
    <property type="match status" value="1"/>
</dbReference>
<dbReference type="PROSITE" id="PS50280">
    <property type="entry name" value="SET"/>
    <property type="match status" value="1"/>
</dbReference>
<evidence type="ECO:0000256" key="6">
    <source>
        <dbReference type="ARBA" id="ARBA00022603"/>
    </source>
</evidence>
<evidence type="ECO:0000313" key="20">
    <source>
        <dbReference type="EMBL" id="KAG7322529.1"/>
    </source>
</evidence>
<dbReference type="GO" id="GO:0032259">
    <property type="term" value="P:methylation"/>
    <property type="evidence" value="ECO:0007669"/>
    <property type="project" value="UniProtKB-KW"/>
</dbReference>
<dbReference type="InterPro" id="IPR016858">
    <property type="entry name" value="KMT5A-like"/>
</dbReference>
<dbReference type="InterPro" id="IPR046341">
    <property type="entry name" value="SET_dom_sf"/>
</dbReference>
<dbReference type="PROSITE" id="PS50102">
    <property type="entry name" value="RRM"/>
    <property type="match status" value="1"/>
</dbReference>
<evidence type="ECO:0000256" key="3">
    <source>
        <dbReference type="ARBA" id="ARBA00012187"/>
    </source>
</evidence>
<dbReference type="SUPFAM" id="SSF82199">
    <property type="entry name" value="SET domain"/>
    <property type="match status" value="1"/>
</dbReference>
<keyword evidence="7" id="KW-0808">Transferase</keyword>
<keyword evidence="16" id="KW-0694">RNA-binding</keyword>
<comment type="catalytic activity">
    <reaction evidence="15">
        <text>L-lysyl-[protein] + S-adenosyl-L-methionine = N(6)-methyl-L-lysyl-[protein] + S-adenosyl-L-homocysteine + H(+)</text>
        <dbReference type="Rhea" id="RHEA:51736"/>
        <dbReference type="Rhea" id="RHEA-COMP:9752"/>
        <dbReference type="Rhea" id="RHEA-COMP:13053"/>
        <dbReference type="ChEBI" id="CHEBI:15378"/>
        <dbReference type="ChEBI" id="CHEBI:29969"/>
        <dbReference type="ChEBI" id="CHEBI:57856"/>
        <dbReference type="ChEBI" id="CHEBI:59789"/>
        <dbReference type="ChEBI" id="CHEBI:61929"/>
    </reaction>
</comment>
<evidence type="ECO:0000256" key="2">
    <source>
        <dbReference type="ARBA" id="ARBA00004286"/>
    </source>
</evidence>
<dbReference type="GO" id="GO:0043516">
    <property type="term" value="P:regulation of DNA damage response, signal transduction by p53 class mediator"/>
    <property type="evidence" value="ECO:0007669"/>
    <property type="project" value="TreeGrafter"/>
</dbReference>
<keyword evidence="21" id="KW-1185">Reference proteome</keyword>
<keyword evidence="10" id="KW-0805">Transcription regulation</keyword>
<evidence type="ECO:0000256" key="13">
    <source>
        <dbReference type="ARBA" id="ARBA00031739"/>
    </source>
</evidence>
<dbReference type="SMART" id="SM00317">
    <property type="entry name" value="SET"/>
    <property type="match status" value="1"/>
</dbReference>
<evidence type="ECO:0000256" key="17">
    <source>
        <dbReference type="SAM" id="MobiDB-lite"/>
    </source>
</evidence>
<dbReference type="Gene3D" id="3.30.70.330">
    <property type="match status" value="1"/>
</dbReference>
<evidence type="ECO:0000256" key="15">
    <source>
        <dbReference type="ARBA" id="ARBA00048985"/>
    </source>
</evidence>
<name>A0A9D3NIR9_9TELE</name>
<dbReference type="CDD" id="cd10528">
    <property type="entry name" value="SET_SETD8"/>
    <property type="match status" value="1"/>
</dbReference>
<evidence type="ECO:0000256" key="11">
    <source>
        <dbReference type="ARBA" id="ARBA00023163"/>
    </source>
</evidence>
<comment type="subcellular location">
    <subcellularLocation>
        <location evidence="2">Chromosome</location>
    </subcellularLocation>
    <subcellularLocation>
        <location evidence="1">Nucleus</location>
    </subcellularLocation>
</comment>
<dbReference type="SUPFAM" id="SSF54928">
    <property type="entry name" value="RNA-binding domain, RBD"/>
    <property type="match status" value="1"/>
</dbReference>
<feature type="compositionally biased region" description="Basic and acidic residues" evidence="17">
    <location>
        <begin position="445"/>
        <end position="461"/>
    </location>
</feature>
<dbReference type="Pfam" id="PF00076">
    <property type="entry name" value="RRM_1"/>
    <property type="match status" value="1"/>
</dbReference>
<dbReference type="SMART" id="SM00360">
    <property type="entry name" value="RRM"/>
    <property type="match status" value="1"/>
</dbReference>
<dbReference type="GO" id="GO:0003723">
    <property type="term" value="F:RNA binding"/>
    <property type="evidence" value="ECO:0007669"/>
    <property type="project" value="UniProtKB-UniRule"/>
</dbReference>
<feature type="compositionally biased region" description="Basic and acidic residues" evidence="17">
    <location>
        <begin position="538"/>
        <end position="563"/>
    </location>
</feature>
<evidence type="ECO:0000256" key="14">
    <source>
        <dbReference type="ARBA" id="ARBA00047784"/>
    </source>
</evidence>
<evidence type="ECO:0000256" key="7">
    <source>
        <dbReference type="ARBA" id="ARBA00022679"/>
    </source>
</evidence>
<dbReference type="GO" id="GO:0140944">
    <property type="term" value="F:histone H4K20 monomethyltransferase activity"/>
    <property type="evidence" value="ECO:0007669"/>
    <property type="project" value="UniProtKB-EC"/>
</dbReference>
<protein>
    <recommendedName>
        <fullName evidence="4">U11/U12 small nuclear ribonucleoprotein 35 kDa protein</fullName>
        <ecNumber evidence="3">2.1.1.361</ecNumber>
    </recommendedName>
    <alternativeName>
        <fullName evidence="13">U1 snRNP-binding protein homolog</fullName>
    </alternativeName>
</protein>